<protein>
    <submittedName>
        <fullName evidence="3">Uncharacterized protein</fullName>
    </submittedName>
</protein>
<reference evidence="3" key="4">
    <citation type="submission" date="2017-02" db="EMBL/GenBank/DDBJ databases">
        <authorList>
            <person name="Peterson S.W."/>
        </authorList>
    </citation>
    <scope>NUCLEOTIDE SEQUENCE [LARGE SCALE GENOMIC DNA]</scope>
    <source>
        <strain evidence="3">VKM Ac-2052</strain>
    </source>
</reference>
<reference evidence="2 4" key="1">
    <citation type="journal article" date="2001" name="Int. J. Syst. Evol. Microbiol.">
        <title>Agreia bicolorata gen. nov., sp. nov., to accommodate actinobacteria isolated from narrow reed grass infected by the nematode Heteroanguina graminophila.</title>
        <authorList>
            <person name="Evtushenko L.I."/>
            <person name="Dorofeeva L.V."/>
            <person name="Dobrovolskaya T.G."/>
            <person name="Streshinskaya G.M."/>
            <person name="Subbotin S.A."/>
            <person name="Tiedje J.M."/>
        </authorList>
    </citation>
    <scope>NUCLEOTIDE SEQUENCE [LARGE SCALE GENOMIC DNA]</scope>
    <source>
        <strain evidence="2 4">VKM Ac-1804</strain>
    </source>
</reference>
<dbReference type="Gene3D" id="1.10.620.20">
    <property type="entry name" value="Ribonucleotide Reductase, subunit A"/>
    <property type="match status" value="1"/>
</dbReference>
<evidence type="ECO:0000313" key="2">
    <source>
        <dbReference type="EMBL" id="KJC65081.1"/>
    </source>
</evidence>
<dbReference type="EMBL" id="FUYG01000003">
    <property type="protein sequence ID" value="SKA90834.1"/>
    <property type="molecule type" value="Genomic_DNA"/>
</dbReference>
<reference evidence="5" key="3">
    <citation type="submission" date="2017-02" db="EMBL/GenBank/DDBJ databases">
        <authorList>
            <person name="Varghese N."/>
            <person name="Submissions S."/>
        </authorList>
    </citation>
    <scope>NUCLEOTIDE SEQUENCE [LARGE SCALE GENOMIC DNA]</scope>
    <source>
        <strain evidence="5">VKM Ac-2052</strain>
    </source>
</reference>
<dbReference type="RefSeq" id="WP_044439940.1">
    <property type="nucleotide sequence ID" value="NZ_FUYG01000003.1"/>
</dbReference>
<evidence type="ECO:0000256" key="1">
    <source>
        <dbReference type="SAM" id="MobiDB-lite"/>
    </source>
</evidence>
<name>A0A1T4XMS8_9MICO</name>
<feature type="compositionally biased region" description="Basic and acidic residues" evidence="1">
    <location>
        <begin position="111"/>
        <end position="123"/>
    </location>
</feature>
<dbReference type="Proteomes" id="UP000032503">
    <property type="component" value="Unassembled WGS sequence"/>
</dbReference>
<sequence>MTSTNATSRARFDVRQFASTARGNLRPELQLEGYEGAQLSADAVHLLRYLGRLESATMEQLRNLLVTATHKDARVTAFLVTWAFEKFWIADAIDQILVANGSTGAQVGHEGAPRADRSESAERRGPIRRAILAMGQGVPLTGVHMTAGLIDEWVMATAYERLDALADHPTLGATLDTIRSIKSRHESFFAEEARRRLAESPKTVKQATNQLAHAAWPIGAVDRSDTDRTFFEQTVFGGTDGLQRATTIGNRVAELPGLTPQIGDAVARKLRS</sequence>
<evidence type="ECO:0000313" key="5">
    <source>
        <dbReference type="Proteomes" id="UP000189735"/>
    </source>
</evidence>
<evidence type="ECO:0000313" key="4">
    <source>
        <dbReference type="Proteomes" id="UP000032503"/>
    </source>
</evidence>
<keyword evidence="4" id="KW-1185">Reference proteome</keyword>
<accession>A0A1T4XMS8</accession>
<gene>
    <name evidence="3" type="ORF">SAMN06295879_1369</name>
    <name evidence="2" type="ORF">TZ00_05870</name>
</gene>
<dbReference type="Proteomes" id="UP000189735">
    <property type="component" value="Unassembled WGS sequence"/>
</dbReference>
<dbReference type="GO" id="GO:0016491">
    <property type="term" value="F:oxidoreductase activity"/>
    <property type="evidence" value="ECO:0007669"/>
    <property type="project" value="InterPro"/>
</dbReference>
<feature type="region of interest" description="Disordered" evidence="1">
    <location>
        <begin position="104"/>
        <end position="123"/>
    </location>
</feature>
<reference evidence="2" key="2">
    <citation type="submission" date="2015-02" db="EMBL/GenBank/DDBJ databases">
        <authorList>
            <person name="Vasilyev I.Y."/>
            <person name="Siniagina M.N."/>
            <person name="Malanin S.Y."/>
            <person name="Boulygina E.A."/>
            <person name="Grygoryeva T.V."/>
            <person name="Yarullina D.R."/>
            <person name="Ilinskaya O.N."/>
        </authorList>
    </citation>
    <scope>NUCLEOTIDE SEQUENCE</scope>
    <source>
        <strain evidence="2">VKM Ac-1804</strain>
    </source>
</reference>
<dbReference type="AlphaFoldDB" id="A0A1T4XMS8"/>
<dbReference type="InterPro" id="IPR012348">
    <property type="entry name" value="RNR-like"/>
</dbReference>
<evidence type="ECO:0000313" key="3">
    <source>
        <dbReference type="EMBL" id="SKA90834.1"/>
    </source>
</evidence>
<organism evidence="3 5">
    <name type="scientific">Agreia bicolorata</name>
    <dbReference type="NCBI Taxonomy" id="110935"/>
    <lineage>
        <taxon>Bacteria</taxon>
        <taxon>Bacillati</taxon>
        <taxon>Actinomycetota</taxon>
        <taxon>Actinomycetes</taxon>
        <taxon>Micrococcales</taxon>
        <taxon>Microbacteriaceae</taxon>
        <taxon>Agreia</taxon>
    </lineage>
</organism>
<dbReference type="EMBL" id="JYFC01000002">
    <property type="protein sequence ID" value="KJC65081.1"/>
    <property type="molecule type" value="Genomic_DNA"/>
</dbReference>
<proteinExistence type="predicted"/>